<reference evidence="1" key="1">
    <citation type="submission" date="2023-07" db="EMBL/GenBank/DDBJ databases">
        <authorList>
            <consortium name="AG Swart"/>
            <person name="Singh M."/>
            <person name="Singh A."/>
            <person name="Seah K."/>
            <person name="Emmerich C."/>
        </authorList>
    </citation>
    <scope>NUCLEOTIDE SEQUENCE</scope>
    <source>
        <strain evidence="1">DP1</strain>
    </source>
</reference>
<dbReference type="EMBL" id="CAMPGE010002543">
    <property type="protein sequence ID" value="CAI2361350.1"/>
    <property type="molecule type" value="Genomic_DNA"/>
</dbReference>
<evidence type="ECO:0000313" key="2">
    <source>
        <dbReference type="Proteomes" id="UP001295684"/>
    </source>
</evidence>
<comment type="caution">
    <text evidence="1">The sequence shown here is derived from an EMBL/GenBank/DDBJ whole genome shotgun (WGS) entry which is preliminary data.</text>
</comment>
<dbReference type="Proteomes" id="UP001295684">
    <property type="component" value="Unassembled WGS sequence"/>
</dbReference>
<proteinExistence type="predicted"/>
<dbReference type="AlphaFoldDB" id="A0AAD1X8H9"/>
<evidence type="ECO:0000313" key="1">
    <source>
        <dbReference type="EMBL" id="CAI2361350.1"/>
    </source>
</evidence>
<name>A0AAD1X8H9_EUPCR</name>
<keyword evidence="2" id="KW-1185">Reference proteome</keyword>
<protein>
    <submittedName>
        <fullName evidence="1">Uncharacterized protein</fullName>
    </submittedName>
</protein>
<accession>A0AAD1X8H9</accession>
<organism evidence="1 2">
    <name type="scientific">Euplotes crassus</name>
    <dbReference type="NCBI Taxonomy" id="5936"/>
    <lineage>
        <taxon>Eukaryota</taxon>
        <taxon>Sar</taxon>
        <taxon>Alveolata</taxon>
        <taxon>Ciliophora</taxon>
        <taxon>Intramacronucleata</taxon>
        <taxon>Spirotrichea</taxon>
        <taxon>Hypotrichia</taxon>
        <taxon>Euplotida</taxon>
        <taxon>Euplotidae</taxon>
        <taxon>Moneuplotes</taxon>
    </lineage>
</organism>
<gene>
    <name evidence="1" type="ORF">ECRASSUSDP1_LOCUS2661</name>
</gene>
<sequence length="95" mass="11231">MQKLEFCNKRALKLHQRKSCVNLRDRKKHKEQGKENISCVGLSDRYDNTEKQETRRTKIKRSLQVIFECLKVGRAIRTDVEVHSACNEHKMSSEE</sequence>